<dbReference type="AlphaFoldDB" id="A0A194QAF9"/>
<proteinExistence type="predicted"/>
<accession>A0A194QAF9</accession>
<gene>
    <name evidence="1" type="ORF">RR46_06991</name>
</gene>
<dbReference type="Proteomes" id="UP000053268">
    <property type="component" value="Unassembled WGS sequence"/>
</dbReference>
<protein>
    <submittedName>
        <fullName evidence="1">Uncharacterized protein</fullName>
    </submittedName>
</protein>
<evidence type="ECO:0000313" key="2">
    <source>
        <dbReference type="Proteomes" id="UP000053268"/>
    </source>
</evidence>
<evidence type="ECO:0000313" key="1">
    <source>
        <dbReference type="EMBL" id="KPJ00401.1"/>
    </source>
</evidence>
<dbReference type="EMBL" id="KQ459463">
    <property type="protein sequence ID" value="KPJ00401.1"/>
    <property type="molecule type" value="Genomic_DNA"/>
</dbReference>
<keyword evidence="2" id="KW-1185">Reference proteome</keyword>
<name>A0A194QAF9_PAPXU</name>
<sequence length="71" mass="8179">MDGRWGRNFLEWRPRTGRRSVVRPPARWTDDLVRVAGASWMQVAQNRSSWLSGGGLCPAVGDLWLRKKKNE</sequence>
<organism evidence="1 2">
    <name type="scientific">Papilio xuthus</name>
    <name type="common">Asian swallowtail butterfly</name>
    <dbReference type="NCBI Taxonomy" id="66420"/>
    <lineage>
        <taxon>Eukaryota</taxon>
        <taxon>Metazoa</taxon>
        <taxon>Ecdysozoa</taxon>
        <taxon>Arthropoda</taxon>
        <taxon>Hexapoda</taxon>
        <taxon>Insecta</taxon>
        <taxon>Pterygota</taxon>
        <taxon>Neoptera</taxon>
        <taxon>Endopterygota</taxon>
        <taxon>Lepidoptera</taxon>
        <taxon>Glossata</taxon>
        <taxon>Ditrysia</taxon>
        <taxon>Papilionoidea</taxon>
        <taxon>Papilionidae</taxon>
        <taxon>Papilioninae</taxon>
        <taxon>Papilio</taxon>
    </lineage>
</organism>
<reference evidence="1 2" key="1">
    <citation type="journal article" date="2015" name="Nat. Commun.">
        <title>Outbred genome sequencing and CRISPR/Cas9 gene editing in butterflies.</title>
        <authorList>
            <person name="Li X."/>
            <person name="Fan D."/>
            <person name="Zhang W."/>
            <person name="Liu G."/>
            <person name="Zhang L."/>
            <person name="Zhao L."/>
            <person name="Fang X."/>
            <person name="Chen L."/>
            <person name="Dong Y."/>
            <person name="Chen Y."/>
            <person name="Ding Y."/>
            <person name="Zhao R."/>
            <person name="Feng M."/>
            <person name="Zhu Y."/>
            <person name="Feng Y."/>
            <person name="Jiang X."/>
            <person name="Zhu D."/>
            <person name="Xiang H."/>
            <person name="Feng X."/>
            <person name="Li S."/>
            <person name="Wang J."/>
            <person name="Zhang G."/>
            <person name="Kronforst M.R."/>
            <person name="Wang W."/>
        </authorList>
    </citation>
    <scope>NUCLEOTIDE SEQUENCE [LARGE SCALE GENOMIC DNA]</scope>
    <source>
        <strain evidence="1">Ya'a_city_454_Px</strain>
        <tissue evidence="1">Whole body</tissue>
    </source>
</reference>